<accession>A0ABR9K1W6</accession>
<feature type="domain" description="NYN" evidence="1">
    <location>
        <begin position="120"/>
        <end position="167"/>
    </location>
</feature>
<keyword evidence="3" id="KW-1185">Reference proteome</keyword>
<name>A0ABR9K1W6_9ACTN</name>
<sequence length="218" mass="24448">MALGSLVLVDGWNHFLAVQRCFGYATASSFPLDRLARHLSAEAGAGDVDDVVVVMALPNRNHPGELPEFHAWRRRLNKLRNFGVRHEKARFSYHELACAGCRTTLDRQVACPSCGRSNPVAGRRKEKGADIRLATLALDGAWRQDYTALIVLSQDSDFGPMIRQVKEIHQRQGRRYALYSSFPVCTRPEHEHRKIPGTRDLPLDADVYKALAEKPFGA</sequence>
<proteinExistence type="predicted"/>
<organism evidence="2 3">
    <name type="scientific">Actinomadura algeriensis</name>
    <dbReference type="NCBI Taxonomy" id="1679523"/>
    <lineage>
        <taxon>Bacteria</taxon>
        <taxon>Bacillati</taxon>
        <taxon>Actinomycetota</taxon>
        <taxon>Actinomycetes</taxon>
        <taxon>Streptosporangiales</taxon>
        <taxon>Thermomonosporaceae</taxon>
        <taxon>Actinomadura</taxon>
    </lineage>
</organism>
<evidence type="ECO:0000313" key="2">
    <source>
        <dbReference type="EMBL" id="MBE1536713.1"/>
    </source>
</evidence>
<dbReference type="Pfam" id="PF01936">
    <property type="entry name" value="NYN"/>
    <property type="match status" value="1"/>
</dbReference>
<dbReference type="Proteomes" id="UP000627838">
    <property type="component" value="Unassembled WGS sequence"/>
</dbReference>
<dbReference type="EMBL" id="JADBDZ010000001">
    <property type="protein sequence ID" value="MBE1536713.1"/>
    <property type="molecule type" value="Genomic_DNA"/>
</dbReference>
<evidence type="ECO:0000313" key="3">
    <source>
        <dbReference type="Proteomes" id="UP000627838"/>
    </source>
</evidence>
<reference evidence="2 3" key="1">
    <citation type="submission" date="2020-10" db="EMBL/GenBank/DDBJ databases">
        <title>Sequencing the genomes of 1000 actinobacteria strains.</title>
        <authorList>
            <person name="Klenk H.-P."/>
        </authorList>
    </citation>
    <scope>NUCLEOTIDE SEQUENCE [LARGE SCALE GENOMIC DNA]</scope>
    <source>
        <strain evidence="2 3">DSM 46744</strain>
    </source>
</reference>
<gene>
    <name evidence="2" type="ORF">H4W34_006546</name>
</gene>
<dbReference type="InterPro" id="IPR021139">
    <property type="entry name" value="NYN"/>
</dbReference>
<comment type="caution">
    <text evidence="2">The sequence shown here is derived from an EMBL/GenBank/DDBJ whole genome shotgun (WGS) entry which is preliminary data.</text>
</comment>
<evidence type="ECO:0000259" key="1">
    <source>
        <dbReference type="Pfam" id="PF01936"/>
    </source>
</evidence>
<dbReference type="RefSeq" id="WP_192762715.1">
    <property type="nucleotide sequence ID" value="NZ_JADBDZ010000001.1"/>
</dbReference>
<protein>
    <recommendedName>
        <fullName evidence="1">NYN domain-containing protein</fullName>
    </recommendedName>
</protein>
<dbReference type="Gene3D" id="3.40.50.1010">
    <property type="entry name" value="5'-nuclease"/>
    <property type="match status" value="1"/>
</dbReference>